<reference evidence="1" key="2">
    <citation type="submission" date="2020-09" db="EMBL/GenBank/DDBJ databases">
        <authorList>
            <person name="Sun Q."/>
            <person name="Zhou Y."/>
        </authorList>
    </citation>
    <scope>NUCLEOTIDE SEQUENCE</scope>
    <source>
        <strain evidence="1">CGMCC 4.7308</strain>
    </source>
</reference>
<sequence length="229" mass="24346">MLQLGEVDVSAAVLADRGVPLARLIGDHGANSVDDLDGRPPTDGWRVIHGDLVHPGEVLPIVAASWPIGGPDTWIVIRAYRADGQWQTAVEGTGVVARPGRAVRRAGLALEWVTEPATVARGTSPDLRLVLRNIGQQWWTADGNDDNYVEVWAVGQDGDDFPRAGADFGDMGAVVVDVLPSLEPGIAVAVTAAWRHPAGARNLPAGRYVLRARLLCLHLDAPPAALTVY</sequence>
<evidence type="ECO:0000313" key="2">
    <source>
        <dbReference type="Proteomes" id="UP000655208"/>
    </source>
</evidence>
<evidence type="ECO:0000313" key="1">
    <source>
        <dbReference type="EMBL" id="GGM18772.1"/>
    </source>
</evidence>
<dbReference type="Proteomes" id="UP000655208">
    <property type="component" value="Unassembled WGS sequence"/>
</dbReference>
<keyword evidence="2" id="KW-1185">Reference proteome</keyword>
<name>A0A917TCT5_9ACTN</name>
<organism evidence="1 2">
    <name type="scientific">Nakamurella endophytica</name>
    <dbReference type="NCBI Taxonomy" id="1748367"/>
    <lineage>
        <taxon>Bacteria</taxon>
        <taxon>Bacillati</taxon>
        <taxon>Actinomycetota</taxon>
        <taxon>Actinomycetes</taxon>
        <taxon>Nakamurellales</taxon>
        <taxon>Nakamurellaceae</taxon>
        <taxon>Nakamurella</taxon>
    </lineage>
</organism>
<accession>A0A917TCT5</accession>
<dbReference type="AlphaFoldDB" id="A0A917TCT5"/>
<gene>
    <name evidence="1" type="ORF">GCM10011594_43580</name>
</gene>
<dbReference type="EMBL" id="BMNA01000021">
    <property type="protein sequence ID" value="GGM18772.1"/>
    <property type="molecule type" value="Genomic_DNA"/>
</dbReference>
<proteinExistence type="predicted"/>
<comment type="caution">
    <text evidence="1">The sequence shown here is derived from an EMBL/GenBank/DDBJ whole genome shotgun (WGS) entry which is preliminary data.</text>
</comment>
<protein>
    <submittedName>
        <fullName evidence="1">Uncharacterized protein</fullName>
    </submittedName>
</protein>
<reference evidence="1" key="1">
    <citation type="journal article" date="2014" name="Int. J. Syst. Evol. Microbiol.">
        <title>Complete genome sequence of Corynebacterium casei LMG S-19264T (=DSM 44701T), isolated from a smear-ripened cheese.</title>
        <authorList>
            <consortium name="US DOE Joint Genome Institute (JGI-PGF)"/>
            <person name="Walter F."/>
            <person name="Albersmeier A."/>
            <person name="Kalinowski J."/>
            <person name="Ruckert C."/>
        </authorList>
    </citation>
    <scope>NUCLEOTIDE SEQUENCE</scope>
    <source>
        <strain evidence="1">CGMCC 4.7308</strain>
    </source>
</reference>